<protein>
    <submittedName>
        <fullName evidence="1">Uncharacterized protein</fullName>
    </submittedName>
</protein>
<organism evidence="1 2">
    <name type="scientific">Catharanthus roseus</name>
    <name type="common">Madagascar periwinkle</name>
    <name type="synonym">Vinca rosea</name>
    <dbReference type="NCBI Taxonomy" id="4058"/>
    <lineage>
        <taxon>Eukaryota</taxon>
        <taxon>Viridiplantae</taxon>
        <taxon>Streptophyta</taxon>
        <taxon>Embryophyta</taxon>
        <taxon>Tracheophyta</taxon>
        <taxon>Spermatophyta</taxon>
        <taxon>Magnoliopsida</taxon>
        <taxon>eudicotyledons</taxon>
        <taxon>Gunneridae</taxon>
        <taxon>Pentapetalae</taxon>
        <taxon>asterids</taxon>
        <taxon>lamiids</taxon>
        <taxon>Gentianales</taxon>
        <taxon>Apocynaceae</taxon>
        <taxon>Rauvolfioideae</taxon>
        <taxon>Vinceae</taxon>
        <taxon>Catharanthinae</taxon>
        <taxon>Catharanthus</taxon>
    </lineage>
</organism>
<sequence length="180" mass="20522">MFVLKRIPMDWTFNQRAPLRRLVGATDSFSYDLYLATDRWPLILMHDTVMYLFDKSLASVVVNNLCFVVDQPLGYYSSWALFALKHHIVVWLTAEEVYPGQVFNKYAFLGDDVLNSYKQVGPVYKSIINDLGVKISAPKSIISNSGCIEYAKRFMVNGLKDDLSPIPVPAEIVRKYDSDP</sequence>
<name>A0ACC0BF16_CATRO</name>
<reference evidence="2" key="1">
    <citation type="journal article" date="2023" name="Nat. Plants">
        <title>Single-cell RNA sequencing provides a high-resolution roadmap for understanding the multicellular compartmentation of specialized metabolism.</title>
        <authorList>
            <person name="Sun S."/>
            <person name="Shen X."/>
            <person name="Li Y."/>
            <person name="Li Y."/>
            <person name="Wang S."/>
            <person name="Li R."/>
            <person name="Zhang H."/>
            <person name="Shen G."/>
            <person name="Guo B."/>
            <person name="Wei J."/>
            <person name="Xu J."/>
            <person name="St-Pierre B."/>
            <person name="Chen S."/>
            <person name="Sun C."/>
        </authorList>
    </citation>
    <scope>NUCLEOTIDE SEQUENCE [LARGE SCALE GENOMIC DNA]</scope>
</reference>
<evidence type="ECO:0000313" key="2">
    <source>
        <dbReference type="Proteomes" id="UP001060085"/>
    </source>
</evidence>
<gene>
    <name evidence="1" type="ORF">M9H77_11532</name>
</gene>
<evidence type="ECO:0000313" key="1">
    <source>
        <dbReference type="EMBL" id="KAI5671168.1"/>
    </source>
</evidence>
<accession>A0ACC0BF16</accession>
<keyword evidence="2" id="KW-1185">Reference proteome</keyword>
<dbReference type="Proteomes" id="UP001060085">
    <property type="component" value="Linkage Group LG03"/>
</dbReference>
<proteinExistence type="predicted"/>
<comment type="caution">
    <text evidence="1">The sequence shown here is derived from an EMBL/GenBank/DDBJ whole genome shotgun (WGS) entry which is preliminary data.</text>
</comment>
<dbReference type="EMBL" id="CM044703">
    <property type="protein sequence ID" value="KAI5671168.1"/>
    <property type="molecule type" value="Genomic_DNA"/>
</dbReference>